<reference evidence="2 3" key="1">
    <citation type="submission" date="2014-03" db="EMBL/GenBank/DDBJ databases">
        <title>Draft genome of the hookworm Oesophagostomum dentatum.</title>
        <authorList>
            <person name="Mitreva M."/>
        </authorList>
    </citation>
    <scope>NUCLEOTIDE SEQUENCE [LARGE SCALE GENOMIC DNA]</scope>
    <source>
        <strain evidence="2 3">OD-Hann</strain>
    </source>
</reference>
<feature type="region of interest" description="Disordered" evidence="1">
    <location>
        <begin position="1"/>
        <end position="39"/>
    </location>
</feature>
<gene>
    <name evidence="2" type="ORF">OESDEN_03248</name>
</gene>
<feature type="region of interest" description="Disordered" evidence="1">
    <location>
        <begin position="86"/>
        <end position="110"/>
    </location>
</feature>
<evidence type="ECO:0000256" key="1">
    <source>
        <dbReference type="SAM" id="MobiDB-lite"/>
    </source>
</evidence>
<feature type="compositionally biased region" description="Low complexity" evidence="1">
    <location>
        <begin position="1"/>
        <end position="12"/>
    </location>
</feature>
<keyword evidence="3" id="KW-1185">Reference proteome</keyword>
<dbReference type="AlphaFoldDB" id="A0A0B1TL10"/>
<organism evidence="2 3">
    <name type="scientific">Oesophagostomum dentatum</name>
    <name type="common">Nodular worm</name>
    <dbReference type="NCBI Taxonomy" id="61180"/>
    <lineage>
        <taxon>Eukaryota</taxon>
        <taxon>Metazoa</taxon>
        <taxon>Ecdysozoa</taxon>
        <taxon>Nematoda</taxon>
        <taxon>Chromadorea</taxon>
        <taxon>Rhabditida</taxon>
        <taxon>Rhabditina</taxon>
        <taxon>Rhabditomorpha</taxon>
        <taxon>Strongyloidea</taxon>
        <taxon>Strongylidae</taxon>
        <taxon>Oesophagostomum</taxon>
    </lineage>
</organism>
<feature type="compositionally biased region" description="Acidic residues" evidence="1">
    <location>
        <begin position="100"/>
        <end position="109"/>
    </location>
</feature>
<dbReference type="EMBL" id="KN549589">
    <property type="protein sequence ID" value="KHJ96781.1"/>
    <property type="molecule type" value="Genomic_DNA"/>
</dbReference>
<protein>
    <submittedName>
        <fullName evidence="2">Uncharacterized protein</fullName>
    </submittedName>
</protein>
<proteinExistence type="predicted"/>
<dbReference type="Proteomes" id="UP000053660">
    <property type="component" value="Unassembled WGS sequence"/>
</dbReference>
<accession>A0A0B1TL10</accession>
<name>A0A0B1TL10_OESDE</name>
<evidence type="ECO:0000313" key="3">
    <source>
        <dbReference type="Proteomes" id="UP000053660"/>
    </source>
</evidence>
<dbReference type="OrthoDB" id="10422048at2759"/>
<sequence length="246" mass="27742">MSSASVVQQESEVTARSPSTIRNGSESVEQSLADIQRREEKDPLYLDLLRATHKPYRAPIKIPKKGITDPQYRSRPKLHLDWIISTDPSNPLPVNVETPQPEETEEIPESDWVIDTREALYNELKGSDLPPSGPSRPEAEDLEWIITTRPDEPIVTRIAEPVPDDKDALASEWIINTNPADFPITEEDEYTEQEDANNEDGLQTADYQCSESTAFPDIPEIDERLQTAVHFNEDSSAFEEIEVDSA</sequence>
<feature type="compositionally biased region" description="Polar residues" evidence="1">
    <location>
        <begin position="14"/>
        <end position="30"/>
    </location>
</feature>
<evidence type="ECO:0000313" key="2">
    <source>
        <dbReference type="EMBL" id="KHJ96781.1"/>
    </source>
</evidence>